<dbReference type="Proteomes" id="UP000476934">
    <property type="component" value="Unassembled WGS sequence"/>
</dbReference>
<organism evidence="1 2">
    <name type="scientific">Heyndrickxia ginsengihumi</name>
    <dbReference type="NCBI Taxonomy" id="363870"/>
    <lineage>
        <taxon>Bacteria</taxon>
        <taxon>Bacillati</taxon>
        <taxon>Bacillota</taxon>
        <taxon>Bacilli</taxon>
        <taxon>Bacillales</taxon>
        <taxon>Bacillaceae</taxon>
        <taxon>Heyndrickxia</taxon>
    </lineage>
</organism>
<dbReference type="Pfam" id="PF13040">
    <property type="entry name" value="Fur_reg_FbpB"/>
    <property type="match status" value="1"/>
</dbReference>
<dbReference type="InterPro" id="IPR025004">
    <property type="entry name" value="SenN/SenS"/>
</dbReference>
<gene>
    <name evidence="1" type="ORF">G4D61_14860</name>
</gene>
<evidence type="ECO:0000313" key="1">
    <source>
        <dbReference type="EMBL" id="NEY21226.1"/>
    </source>
</evidence>
<keyword evidence="2" id="KW-1185">Reference proteome</keyword>
<comment type="caution">
    <text evidence="1">The sequence shown here is derived from an EMBL/GenBank/DDBJ whole genome shotgun (WGS) entry which is preliminary data.</text>
</comment>
<protein>
    <submittedName>
        <fullName evidence="1">FbpB family small basic protein</fullName>
    </submittedName>
</protein>
<evidence type="ECO:0000313" key="2">
    <source>
        <dbReference type="Proteomes" id="UP000476934"/>
    </source>
</evidence>
<accession>A0A6M0P916</accession>
<sequence length="51" mass="6071">MHLKNQSFQTLIDENRQQILGNKEEIEQIYKRVDQKAMLNDKRDANSPARN</sequence>
<proteinExistence type="predicted"/>
<name>A0A6M0P916_9BACI</name>
<reference evidence="1 2" key="1">
    <citation type="submission" date="2020-02" db="EMBL/GenBank/DDBJ databases">
        <authorList>
            <person name="Feng H."/>
        </authorList>
    </citation>
    <scope>NUCLEOTIDE SEQUENCE [LARGE SCALE GENOMIC DNA]</scope>
    <source>
        <strain evidence="1 2">Gsoil 114</strain>
    </source>
</reference>
<reference evidence="1 2" key="2">
    <citation type="submission" date="2020-03" db="EMBL/GenBank/DDBJ databases">
        <title>Bacillus aquiflavi sp. nov., isolated from yellow water of strong flavor Chinese baijiu in Yibin region of China.</title>
        <authorList>
            <person name="Xie J."/>
        </authorList>
    </citation>
    <scope>NUCLEOTIDE SEQUENCE [LARGE SCALE GENOMIC DNA]</scope>
    <source>
        <strain evidence="1 2">Gsoil 114</strain>
    </source>
</reference>
<dbReference type="EMBL" id="JAAIWK010000029">
    <property type="protein sequence ID" value="NEY21226.1"/>
    <property type="molecule type" value="Genomic_DNA"/>
</dbReference>
<dbReference type="AlphaFoldDB" id="A0A6M0P916"/>